<name>A0ACD3QIZ7_LARCR</name>
<evidence type="ECO:0000313" key="2">
    <source>
        <dbReference type="Proteomes" id="UP000793456"/>
    </source>
</evidence>
<comment type="caution">
    <text evidence="1">The sequence shown here is derived from an EMBL/GenBank/DDBJ whole genome shotgun (WGS) entry which is preliminary data.</text>
</comment>
<protein>
    <submittedName>
        <fullName evidence="1">Uncharacterized protein</fullName>
    </submittedName>
</protein>
<organism evidence="1 2">
    <name type="scientific">Larimichthys crocea</name>
    <name type="common">Large yellow croaker</name>
    <name type="synonym">Pseudosciaena crocea</name>
    <dbReference type="NCBI Taxonomy" id="215358"/>
    <lineage>
        <taxon>Eukaryota</taxon>
        <taxon>Metazoa</taxon>
        <taxon>Chordata</taxon>
        <taxon>Craniata</taxon>
        <taxon>Vertebrata</taxon>
        <taxon>Euteleostomi</taxon>
        <taxon>Actinopterygii</taxon>
        <taxon>Neopterygii</taxon>
        <taxon>Teleostei</taxon>
        <taxon>Neoteleostei</taxon>
        <taxon>Acanthomorphata</taxon>
        <taxon>Eupercaria</taxon>
        <taxon>Sciaenidae</taxon>
        <taxon>Larimichthys</taxon>
    </lineage>
</organism>
<sequence>MLPVTFMDGTTKTLLTDSATTAKELCSALSDKINLRDRGNDHVMDAVSQCEQYAKEQGAQERNAPWRLFFRKEIFTPWHCPSDDQVATNLIYQQTVRGVKFGEYRCDRDDLSELASQQYYIDYGSEILLERLLSLIPSYIPDREISTAKSVEKWAHFIMAAHKKGIYTQKRFDSQKVKEEVVDFARHKWPLLFSRFYEAFKFSGPSLPKNDLIVAVNWTGVYFVDEQEQVLLELSFPEISAVSSSRGGKLQSQSFTLATIKGEEYTFTSNNAEDIRDLVVTFLEGLRKRSKFVVALQDNPNPTGEDSTFLSFLKGDLILLDQDTGEQVLNSGWAHGVNERTNQRGDFPADCVYVLPTMTRPQQEVVALVTMTPDQRQESVRVSQLVMPETDGRMKPYTLEEFSYDYFRPPPKHTLSRVMVTKNRGKDKMWSCTREPLKLPLLKKVVNHEDLSQDACMSFIDILYTAGVMQFDTD</sequence>
<dbReference type="Proteomes" id="UP000793456">
    <property type="component" value="Chromosome XVIII"/>
</dbReference>
<accession>A0ACD3QIZ7</accession>
<gene>
    <name evidence="1" type="ORF">E3U43_011258</name>
</gene>
<keyword evidence="2" id="KW-1185">Reference proteome</keyword>
<evidence type="ECO:0000313" key="1">
    <source>
        <dbReference type="EMBL" id="TMS07165.1"/>
    </source>
</evidence>
<reference evidence="1" key="1">
    <citation type="submission" date="2018-11" db="EMBL/GenBank/DDBJ databases">
        <title>The sequence and de novo assembly of Larimichthys crocea genome using PacBio and Hi-C technologies.</title>
        <authorList>
            <person name="Xu P."/>
            <person name="Chen B."/>
            <person name="Zhou Z."/>
            <person name="Ke Q."/>
            <person name="Wu Y."/>
            <person name="Bai H."/>
            <person name="Pu F."/>
        </authorList>
    </citation>
    <scope>NUCLEOTIDE SEQUENCE</scope>
    <source>
        <tissue evidence="1">Muscle</tissue>
    </source>
</reference>
<dbReference type="EMBL" id="CM011691">
    <property type="protein sequence ID" value="TMS07165.1"/>
    <property type="molecule type" value="Genomic_DNA"/>
</dbReference>
<proteinExistence type="predicted"/>